<dbReference type="Pfam" id="PF00589">
    <property type="entry name" value="Phage_integrase"/>
    <property type="match status" value="1"/>
</dbReference>
<dbReference type="GO" id="GO:0007059">
    <property type="term" value="P:chromosome segregation"/>
    <property type="evidence" value="ECO:0007669"/>
    <property type="project" value="UniProtKB-KW"/>
</dbReference>
<evidence type="ECO:0000256" key="4">
    <source>
        <dbReference type="ARBA" id="ARBA00022829"/>
    </source>
</evidence>
<dbReference type="InterPro" id="IPR044068">
    <property type="entry name" value="CB"/>
</dbReference>
<dbReference type="Gene3D" id="1.10.150.130">
    <property type="match status" value="1"/>
</dbReference>
<dbReference type="PANTHER" id="PTHR30349:SF77">
    <property type="entry name" value="TYROSINE RECOMBINASE XERC"/>
    <property type="match status" value="1"/>
</dbReference>
<dbReference type="SUPFAM" id="SSF56349">
    <property type="entry name" value="DNA breaking-rejoining enzymes"/>
    <property type="match status" value="1"/>
</dbReference>
<dbReference type="InterPro" id="IPR010998">
    <property type="entry name" value="Integrase_recombinase_N"/>
</dbReference>
<feature type="domain" description="Tyr recombinase" evidence="9">
    <location>
        <begin position="111"/>
        <end position="297"/>
    </location>
</feature>
<evidence type="ECO:0000256" key="3">
    <source>
        <dbReference type="ARBA" id="ARBA00022618"/>
    </source>
</evidence>
<dbReference type="GO" id="GO:0003677">
    <property type="term" value="F:DNA binding"/>
    <property type="evidence" value="ECO:0007669"/>
    <property type="project" value="UniProtKB-KW"/>
</dbReference>
<dbReference type="GO" id="GO:0051301">
    <property type="term" value="P:cell division"/>
    <property type="evidence" value="ECO:0007669"/>
    <property type="project" value="UniProtKB-KW"/>
</dbReference>
<evidence type="ECO:0000256" key="1">
    <source>
        <dbReference type="ARBA" id="ARBA00004496"/>
    </source>
</evidence>
<evidence type="ECO:0000256" key="7">
    <source>
        <dbReference type="ARBA" id="ARBA00023172"/>
    </source>
</evidence>
<dbReference type="InterPro" id="IPR011010">
    <property type="entry name" value="DNA_brk_join_enz"/>
</dbReference>
<keyword evidence="4" id="KW-0159">Chromosome partition</keyword>
<dbReference type="GO" id="GO:0015074">
    <property type="term" value="P:DNA integration"/>
    <property type="evidence" value="ECO:0007669"/>
    <property type="project" value="UniProtKB-KW"/>
</dbReference>
<evidence type="ECO:0000259" key="9">
    <source>
        <dbReference type="PROSITE" id="PS51898"/>
    </source>
</evidence>
<dbReference type="CDD" id="cd00798">
    <property type="entry name" value="INT_XerDC_C"/>
    <property type="match status" value="1"/>
</dbReference>
<keyword evidence="6" id="KW-0238">DNA-binding</keyword>
<name>A0A6J7K5J4_9ZZZZ</name>
<dbReference type="GO" id="GO:0006310">
    <property type="term" value="P:DNA recombination"/>
    <property type="evidence" value="ECO:0007669"/>
    <property type="project" value="UniProtKB-KW"/>
</dbReference>
<evidence type="ECO:0000256" key="5">
    <source>
        <dbReference type="ARBA" id="ARBA00022908"/>
    </source>
</evidence>
<keyword evidence="2" id="KW-0963">Cytoplasm</keyword>
<evidence type="ECO:0000259" key="10">
    <source>
        <dbReference type="PROSITE" id="PS51900"/>
    </source>
</evidence>
<accession>A0A6J7K5J4</accession>
<keyword evidence="8" id="KW-0131">Cell cycle</keyword>
<dbReference type="InterPro" id="IPR023009">
    <property type="entry name" value="Tyrosine_recombinase_XerC/XerD"/>
</dbReference>
<sequence length="303" mass="33154">MSVQTFDRVLGEYCAYLESGRGYSVHTVKGYRTDSIELFAYLERIGFSDLSGIHLEALRDFLYELSEKGLSKATMARKSASIRSLTSWCYKNKLIETDPGLRLRTPKLGRTLPQVVGRESLDMIFKVLDSMATEDNPGGLRDLLAVELLYASGARVSELVGLNVQDVDLSRNLLRVLGKGGKVRMVPFGAPAREALDRWLSVGRSHYANDKSGDALLLTSRGGRVGVRQVYSLVAGLLAETPTGVAGPHSLRHSAATHLLDGGADLRAVQELLGHASLGTTQIYTHVSIEQLRESYEIAHPRA</sequence>
<gene>
    <name evidence="11" type="ORF">UFOPK3837_00331</name>
</gene>
<reference evidence="11" key="1">
    <citation type="submission" date="2020-05" db="EMBL/GenBank/DDBJ databases">
        <authorList>
            <person name="Chiriac C."/>
            <person name="Salcher M."/>
            <person name="Ghai R."/>
            <person name="Kavagutti S V."/>
        </authorList>
    </citation>
    <scope>NUCLEOTIDE SEQUENCE</scope>
</reference>
<dbReference type="InterPro" id="IPR050090">
    <property type="entry name" value="Tyrosine_recombinase_XerCD"/>
</dbReference>
<dbReference type="InterPro" id="IPR013762">
    <property type="entry name" value="Integrase-like_cat_sf"/>
</dbReference>
<dbReference type="AlphaFoldDB" id="A0A6J7K5J4"/>
<keyword evidence="5" id="KW-0229">DNA integration</keyword>
<dbReference type="GO" id="GO:0005737">
    <property type="term" value="C:cytoplasm"/>
    <property type="evidence" value="ECO:0007669"/>
    <property type="project" value="UniProtKB-SubCell"/>
</dbReference>
<comment type="subcellular location">
    <subcellularLocation>
        <location evidence="1">Cytoplasm</location>
    </subcellularLocation>
</comment>
<dbReference type="Gene3D" id="1.10.443.10">
    <property type="entry name" value="Intergrase catalytic core"/>
    <property type="match status" value="1"/>
</dbReference>
<dbReference type="HAMAP" id="MF_01808">
    <property type="entry name" value="Recomb_XerC_XerD"/>
    <property type="match status" value="1"/>
</dbReference>
<keyword evidence="7" id="KW-0233">DNA recombination</keyword>
<proteinExistence type="inferred from homology"/>
<evidence type="ECO:0000256" key="8">
    <source>
        <dbReference type="ARBA" id="ARBA00023306"/>
    </source>
</evidence>
<organism evidence="11">
    <name type="scientific">freshwater metagenome</name>
    <dbReference type="NCBI Taxonomy" id="449393"/>
    <lineage>
        <taxon>unclassified sequences</taxon>
        <taxon>metagenomes</taxon>
        <taxon>ecological metagenomes</taxon>
    </lineage>
</organism>
<dbReference type="InterPro" id="IPR002104">
    <property type="entry name" value="Integrase_catalytic"/>
</dbReference>
<dbReference type="SUPFAM" id="SSF47823">
    <property type="entry name" value="lambda integrase-like, N-terminal domain"/>
    <property type="match status" value="1"/>
</dbReference>
<dbReference type="PROSITE" id="PS51898">
    <property type="entry name" value="TYR_RECOMBINASE"/>
    <property type="match status" value="1"/>
</dbReference>
<feature type="domain" description="Core-binding (CB)" evidence="10">
    <location>
        <begin position="4"/>
        <end position="90"/>
    </location>
</feature>
<dbReference type="PROSITE" id="PS51900">
    <property type="entry name" value="CB"/>
    <property type="match status" value="1"/>
</dbReference>
<protein>
    <submittedName>
        <fullName evidence="11">Unannotated protein</fullName>
    </submittedName>
</protein>
<dbReference type="Pfam" id="PF02899">
    <property type="entry name" value="Phage_int_SAM_1"/>
    <property type="match status" value="1"/>
</dbReference>
<evidence type="ECO:0000256" key="2">
    <source>
        <dbReference type="ARBA" id="ARBA00022490"/>
    </source>
</evidence>
<dbReference type="PANTHER" id="PTHR30349">
    <property type="entry name" value="PHAGE INTEGRASE-RELATED"/>
    <property type="match status" value="1"/>
</dbReference>
<dbReference type="EMBL" id="CAFBNO010000007">
    <property type="protein sequence ID" value="CAB4949504.1"/>
    <property type="molecule type" value="Genomic_DNA"/>
</dbReference>
<evidence type="ECO:0000256" key="6">
    <source>
        <dbReference type="ARBA" id="ARBA00023125"/>
    </source>
</evidence>
<dbReference type="InterPro" id="IPR004107">
    <property type="entry name" value="Integrase_SAM-like_N"/>
</dbReference>
<keyword evidence="3" id="KW-0132">Cell division</keyword>
<evidence type="ECO:0000313" key="11">
    <source>
        <dbReference type="EMBL" id="CAB4949504.1"/>
    </source>
</evidence>